<protein>
    <submittedName>
        <fullName evidence="2">Uncharacterized protein</fullName>
    </submittedName>
</protein>
<gene>
    <name evidence="2" type="ORF">MPLG2_3576</name>
</gene>
<sequence>MADTQTRTLDTHSAFSLREAALFGFGHRAESDYDGGCRPRTLSNSARRRPKTSCAPCPASGPATAS</sequence>
<keyword evidence="3" id="KW-1185">Reference proteome</keyword>
<reference evidence="2 3" key="1">
    <citation type="submission" date="2018-02" db="EMBL/GenBank/DDBJ databases">
        <authorList>
            <person name="Cohen D.B."/>
            <person name="Kent A.D."/>
        </authorList>
    </citation>
    <scope>NUCLEOTIDE SEQUENCE [LARGE SCALE GENOMIC DNA]</scope>
    <source>
        <strain evidence="2">1</strain>
    </source>
</reference>
<evidence type="ECO:0000313" key="3">
    <source>
        <dbReference type="Proteomes" id="UP000238164"/>
    </source>
</evidence>
<dbReference type="EMBL" id="LT985188">
    <property type="protein sequence ID" value="SPD88606.1"/>
    <property type="molecule type" value="Genomic_DNA"/>
</dbReference>
<feature type="region of interest" description="Disordered" evidence="1">
    <location>
        <begin position="33"/>
        <end position="66"/>
    </location>
</feature>
<dbReference type="AlphaFoldDB" id="A0A2N9JLF5"/>
<dbReference type="Proteomes" id="UP000238164">
    <property type="component" value="Chromosome 1"/>
</dbReference>
<evidence type="ECO:0000313" key="2">
    <source>
        <dbReference type="EMBL" id="SPD88606.1"/>
    </source>
</evidence>
<organism evidence="2 3">
    <name type="scientific">Micropruina glycogenica</name>
    <dbReference type="NCBI Taxonomy" id="75385"/>
    <lineage>
        <taxon>Bacteria</taxon>
        <taxon>Bacillati</taxon>
        <taxon>Actinomycetota</taxon>
        <taxon>Actinomycetes</taxon>
        <taxon>Propionibacteriales</taxon>
        <taxon>Nocardioidaceae</taxon>
        <taxon>Micropruina</taxon>
    </lineage>
</organism>
<name>A0A2N9JLF5_9ACTN</name>
<proteinExistence type="predicted"/>
<dbReference type="KEGG" id="mgg:MPLG2_3576"/>
<evidence type="ECO:0000256" key="1">
    <source>
        <dbReference type="SAM" id="MobiDB-lite"/>
    </source>
</evidence>
<accession>A0A2N9JLF5</accession>